<feature type="compositionally biased region" description="Basic and acidic residues" evidence="1">
    <location>
        <begin position="89"/>
        <end position="98"/>
    </location>
</feature>
<evidence type="ECO:0000256" key="2">
    <source>
        <dbReference type="SAM" id="Phobius"/>
    </source>
</evidence>
<feature type="region of interest" description="Disordered" evidence="1">
    <location>
        <begin position="76"/>
        <end position="134"/>
    </location>
</feature>
<dbReference type="Proteomes" id="UP001165584">
    <property type="component" value="Unassembled WGS sequence"/>
</dbReference>
<organism evidence="3 4">
    <name type="scientific">Herbiconiux aconitum</name>
    <dbReference type="NCBI Taxonomy" id="2970913"/>
    <lineage>
        <taxon>Bacteria</taxon>
        <taxon>Bacillati</taxon>
        <taxon>Actinomycetota</taxon>
        <taxon>Actinomycetes</taxon>
        <taxon>Micrococcales</taxon>
        <taxon>Microbacteriaceae</taxon>
        <taxon>Herbiconiux</taxon>
    </lineage>
</organism>
<feature type="compositionally biased region" description="Low complexity" evidence="1">
    <location>
        <begin position="99"/>
        <end position="121"/>
    </location>
</feature>
<dbReference type="EMBL" id="JANLCM010000001">
    <property type="protein sequence ID" value="MCS5716540.1"/>
    <property type="molecule type" value="Genomic_DNA"/>
</dbReference>
<proteinExistence type="predicted"/>
<feature type="compositionally biased region" description="Basic residues" evidence="1">
    <location>
        <begin position="124"/>
        <end position="134"/>
    </location>
</feature>
<sequence>MFHSGGGLLSILFGILTSVVSVVAAAIVFLAVLGVLFLLVRFLWFGTRAAQVYLVKNGEPGHFTWPIRPVAEPGLPMGAPPAYEGTSDAAREPEREPEPYSAASDSTSPTTPLPDNAAAVPPRAPRKPKSPPTA</sequence>
<gene>
    <name evidence="3" type="ORF">N1027_00130</name>
</gene>
<keyword evidence="4" id="KW-1185">Reference proteome</keyword>
<keyword evidence="2" id="KW-0472">Membrane</keyword>
<keyword evidence="2" id="KW-0812">Transmembrane</keyword>
<comment type="caution">
    <text evidence="3">The sequence shown here is derived from an EMBL/GenBank/DDBJ whole genome shotgun (WGS) entry which is preliminary data.</text>
</comment>
<dbReference type="RefSeq" id="WP_259503674.1">
    <property type="nucleotide sequence ID" value="NZ_JANLCM010000001.1"/>
</dbReference>
<name>A0ABT2GJY9_9MICO</name>
<feature type="transmembrane region" description="Helical" evidence="2">
    <location>
        <begin position="12"/>
        <end position="40"/>
    </location>
</feature>
<keyword evidence="2" id="KW-1133">Transmembrane helix</keyword>
<evidence type="ECO:0000313" key="3">
    <source>
        <dbReference type="EMBL" id="MCS5716540.1"/>
    </source>
</evidence>
<reference evidence="3" key="1">
    <citation type="submission" date="2022-08" db="EMBL/GenBank/DDBJ databases">
        <authorList>
            <person name="Deng Y."/>
            <person name="Han X.-F."/>
            <person name="Zhang Y.-Q."/>
        </authorList>
    </citation>
    <scope>NUCLEOTIDE SEQUENCE</scope>
    <source>
        <strain evidence="3">CPCC 205763</strain>
    </source>
</reference>
<accession>A0ABT2GJY9</accession>
<evidence type="ECO:0000313" key="4">
    <source>
        <dbReference type="Proteomes" id="UP001165584"/>
    </source>
</evidence>
<evidence type="ECO:0000256" key="1">
    <source>
        <dbReference type="SAM" id="MobiDB-lite"/>
    </source>
</evidence>
<protein>
    <submittedName>
        <fullName evidence="3">Uncharacterized protein</fullName>
    </submittedName>
</protein>